<comment type="similarity">
    <text evidence="1">Belongs to the REF/SRPP family.</text>
</comment>
<gene>
    <name evidence="2" type="ORF">QN277_021648</name>
</gene>
<sequence length="252" mass="28366">MTESEGRQNMAGSEDNQPDLEKKEKLKYLDFVRVASIYATIYLSNFYGYAKEHSGPLKQGVETIEGTVKTVVGPIHDKFRHVPFKLLSFADRQVDKSVIEVERHLPSLLRQASSHAINVAQKAPDVARAIVSEIRRDGVLDATKSITKNVYTKYQPSAKELYSKYEPVAEHYAISTWRKLNRLPLFPQAAELVIPTAAYWSEKYNRGISYMASRNYTAAAYLPLIPKDRIAKMFEESPSVSANSEGTSSTVQ</sequence>
<accession>A0AAE1JME3</accession>
<reference evidence="2" key="1">
    <citation type="submission" date="2023-10" db="EMBL/GenBank/DDBJ databases">
        <title>Chromosome-level genome of the transformable northern wattle, Acacia crassicarpa.</title>
        <authorList>
            <person name="Massaro I."/>
            <person name="Sinha N.R."/>
            <person name="Poethig S."/>
            <person name="Leichty A.R."/>
        </authorList>
    </citation>
    <scope>NUCLEOTIDE SEQUENCE</scope>
    <source>
        <strain evidence="2">Acra3RX</strain>
        <tissue evidence="2">Leaf</tissue>
    </source>
</reference>
<proteinExistence type="inferred from homology"/>
<dbReference type="EMBL" id="JAWXYG010000005">
    <property type="protein sequence ID" value="KAK4273201.1"/>
    <property type="molecule type" value="Genomic_DNA"/>
</dbReference>
<dbReference type="AlphaFoldDB" id="A0AAE1JME3"/>
<evidence type="ECO:0000313" key="2">
    <source>
        <dbReference type="EMBL" id="KAK4273201.1"/>
    </source>
</evidence>
<evidence type="ECO:0008006" key="4">
    <source>
        <dbReference type="Google" id="ProtNLM"/>
    </source>
</evidence>
<evidence type="ECO:0000256" key="1">
    <source>
        <dbReference type="ARBA" id="ARBA00009737"/>
    </source>
</evidence>
<dbReference type="InterPro" id="IPR008802">
    <property type="entry name" value="REF"/>
</dbReference>
<dbReference type="Proteomes" id="UP001293593">
    <property type="component" value="Unassembled WGS sequence"/>
</dbReference>
<keyword evidence="3" id="KW-1185">Reference proteome</keyword>
<evidence type="ECO:0000313" key="3">
    <source>
        <dbReference type="Proteomes" id="UP001293593"/>
    </source>
</evidence>
<comment type="caution">
    <text evidence="2">The sequence shown here is derived from an EMBL/GenBank/DDBJ whole genome shotgun (WGS) entry which is preliminary data.</text>
</comment>
<dbReference type="PANTHER" id="PTHR33732">
    <property type="entry name" value="REF/SRPP-LIKE PROTEIN OS05G0151300/LOC_OS05G05940"/>
    <property type="match status" value="1"/>
</dbReference>
<name>A0AAE1JME3_9FABA</name>
<dbReference type="Pfam" id="PF05755">
    <property type="entry name" value="REF"/>
    <property type="match status" value="1"/>
</dbReference>
<organism evidence="2 3">
    <name type="scientific">Acacia crassicarpa</name>
    <name type="common">northern wattle</name>
    <dbReference type="NCBI Taxonomy" id="499986"/>
    <lineage>
        <taxon>Eukaryota</taxon>
        <taxon>Viridiplantae</taxon>
        <taxon>Streptophyta</taxon>
        <taxon>Embryophyta</taxon>
        <taxon>Tracheophyta</taxon>
        <taxon>Spermatophyta</taxon>
        <taxon>Magnoliopsida</taxon>
        <taxon>eudicotyledons</taxon>
        <taxon>Gunneridae</taxon>
        <taxon>Pentapetalae</taxon>
        <taxon>rosids</taxon>
        <taxon>fabids</taxon>
        <taxon>Fabales</taxon>
        <taxon>Fabaceae</taxon>
        <taxon>Caesalpinioideae</taxon>
        <taxon>mimosoid clade</taxon>
        <taxon>Acacieae</taxon>
        <taxon>Acacia</taxon>
    </lineage>
</organism>
<protein>
    <recommendedName>
        <fullName evidence="4">Stress-related protein</fullName>
    </recommendedName>
</protein>
<dbReference type="PANTHER" id="PTHR33732:SF3">
    <property type="entry name" value="OS07G0671800 PROTEIN"/>
    <property type="match status" value="1"/>
</dbReference>